<dbReference type="AlphaFoldDB" id="A0A9D7F9K2"/>
<feature type="transmembrane region" description="Helical" evidence="1">
    <location>
        <begin position="42"/>
        <end position="62"/>
    </location>
</feature>
<evidence type="ECO:0000313" key="4">
    <source>
        <dbReference type="Proteomes" id="UP000886602"/>
    </source>
</evidence>
<keyword evidence="1" id="KW-1133">Transmembrane helix</keyword>
<dbReference type="Pfam" id="PF19040">
    <property type="entry name" value="SGNH"/>
    <property type="match status" value="1"/>
</dbReference>
<name>A0A9D7F9K2_9RHOO</name>
<reference evidence="3" key="1">
    <citation type="submission" date="2020-10" db="EMBL/GenBank/DDBJ databases">
        <title>Connecting structure to function with the recovery of over 1000 high-quality activated sludge metagenome-assembled genomes encoding full-length rRNA genes using long-read sequencing.</title>
        <authorList>
            <person name="Singleton C.M."/>
            <person name="Petriglieri F."/>
            <person name="Kristensen J.M."/>
            <person name="Kirkegaard R.H."/>
            <person name="Michaelsen T.Y."/>
            <person name="Andersen M.H."/>
            <person name="Karst S.M."/>
            <person name="Dueholm M.S."/>
            <person name="Nielsen P.H."/>
            <person name="Albertsen M."/>
        </authorList>
    </citation>
    <scope>NUCLEOTIDE SEQUENCE</scope>
    <source>
        <strain evidence="3">EsbW_18-Q3-R4-48_MAXAC.044</strain>
    </source>
</reference>
<comment type="caution">
    <text evidence="3">The sequence shown here is derived from an EMBL/GenBank/DDBJ whole genome shotgun (WGS) entry which is preliminary data.</text>
</comment>
<keyword evidence="1" id="KW-0472">Membrane</keyword>
<feature type="domain" description="SGNH" evidence="2">
    <location>
        <begin position="94"/>
        <end position="169"/>
    </location>
</feature>
<protein>
    <recommendedName>
        <fullName evidence="2">SGNH domain-containing protein</fullName>
    </recommendedName>
</protein>
<proteinExistence type="predicted"/>
<evidence type="ECO:0000259" key="2">
    <source>
        <dbReference type="Pfam" id="PF19040"/>
    </source>
</evidence>
<sequence>MTANAVLVSVALALAWLTYVWIEHPIRMRRPWLFGRVRATLFAGAGISLTTVLFALGLWAWYKHQKSFDTNPAIPPYQKVCSISRSSPLASCREVHSRPGQDASKVLLWGDSHAGHMMPMLMEAFSDVAVYQLTMAACVPVIGYEALAPDTPKFCPEFNQRVIQEIKDLKIDGLGALFHPGQHGKLQPGK</sequence>
<organism evidence="3 4">
    <name type="scientific">Candidatus Propionivibrio dominans</name>
    <dbReference type="NCBI Taxonomy" id="2954373"/>
    <lineage>
        <taxon>Bacteria</taxon>
        <taxon>Pseudomonadati</taxon>
        <taxon>Pseudomonadota</taxon>
        <taxon>Betaproteobacteria</taxon>
        <taxon>Rhodocyclales</taxon>
        <taxon>Rhodocyclaceae</taxon>
        <taxon>Propionivibrio</taxon>
    </lineage>
</organism>
<gene>
    <name evidence="3" type="ORF">IPJ48_04385</name>
</gene>
<dbReference type="Proteomes" id="UP000886602">
    <property type="component" value="Unassembled WGS sequence"/>
</dbReference>
<evidence type="ECO:0000313" key="3">
    <source>
        <dbReference type="EMBL" id="MBK7422378.1"/>
    </source>
</evidence>
<keyword evidence="1" id="KW-0812">Transmembrane</keyword>
<evidence type="ECO:0000256" key="1">
    <source>
        <dbReference type="SAM" id="Phobius"/>
    </source>
</evidence>
<accession>A0A9D7F9K2</accession>
<dbReference type="EMBL" id="JADJNC010000006">
    <property type="protein sequence ID" value="MBK7422378.1"/>
    <property type="molecule type" value="Genomic_DNA"/>
</dbReference>
<feature type="transmembrane region" description="Helical" evidence="1">
    <location>
        <begin position="6"/>
        <end position="22"/>
    </location>
</feature>
<dbReference type="InterPro" id="IPR043968">
    <property type="entry name" value="SGNH"/>
</dbReference>